<comment type="caution">
    <text evidence="1">The sequence shown here is derived from an EMBL/GenBank/DDBJ whole genome shotgun (WGS) entry which is preliminary data.</text>
</comment>
<proteinExistence type="predicted"/>
<evidence type="ECO:0000313" key="1">
    <source>
        <dbReference type="EMBL" id="TEB29058.1"/>
    </source>
</evidence>
<dbReference type="AlphaFoldDB" id="A0A4Y7T539"/>
<keyword evidence="2" id="KW-1185">Reference proteome</keyword>
<evidence type="ECO:0000313" key="2">
    <source>
        <dbReference type="Proteomes" id="UP000298030"/>
    </source>
</evidence>
<dbReference type="EMBL" id="QPFP01000029">
    <property type="protein sequence ID" value="TEB29058.1"/>
    <property type="molecule type" value="Genomic_DNA"/>
</dbReference>
<sequence length="81" mass="9040">MYTSCPQWQLQSSPRVAHPNCGGDRIWPVGFTKSRNSNCEAPANGRQESLTYSSYSDSCSWMKRVVRSVGCAKALSHRSEL</sequence>
<dbReference type="Proteomes" id="UP000298030">
    <property type="component" value="Unassembled WGS sequence"/>
</dbReference>
<accession>A0A4Y7T539</accession>
<reference evidence="1 2" key="1">
    <citation type="journal article" date="2019" name="Nat. Ecol. Evol.">
        <title>Megaphylogeny resolves global patterns of mushroom evolution.</title>
        <authorList>
            <person name="Varga T."/>
            <person name="Krizsan K."/>
            <person name="Foldi C."/>
            <person name="Dima B."/>
            <person name="Sanchez-Garcia M."/>
            <person name="Sanchez-Ramirez S."/>
            <person name="Szollosi G.J."/>
            <person name="Szarkandi J.G."/>
            <person name="Papp V."/>
            <person name="Albert L."/>
            <person name="Andreopoulos W."/>
            <person name="Angelini C."/>
            <person name="Antonin V."/>
            <person name="Barry K.W."/>
            <person name="Bougher N.L."/>
            <person name="Buchanan P."/>
            <person name="Buyck B."/>
            <person name="Bense V."/>
            <person name="Catcheside P."/>
            <person name="Chovatia M."/>
            <person name="Cooper J."/>
            <person name="Damon W."/>
            <person name="Desjardin D."/>
            <person name="Finy P."/>
            <person name="Geml J."/>
            <person name="Haridas S."/>
            <person name="Hughes K."/>
            <person name="Justo A."/>
            <person name="Karasinski D."/>
            <person name="Kautmanova I."/>
            <person name="Kiss B."/>
            <person name="Kocsube S."/>
            <person name="Kotiranta H."/>
            <person name="LaButti K.M."/>
            <person name="Lechner B.E."/>
            <person name="Liimatainen K."/>
            <person name="Lipzen A."/>
            <person name="Lukacs Z."/>
            <person name="Mihaltcheva S."/>
            <person name="Morgado L.N."/>
            <person name="Niskanen T."/>
            <person name="Noordeloos M.E."/>
            <person name="Ohm R.A."/>
            <person name="Ortiz-Santana B."/>
            <person name="Ovrebo C."/>
            <person name="Racz N."/>
            <person name="Riley R."/>
            <person name="Savchenko A."/>
            <person name="Shiryaev A."/>
            <person name="Soop K."/>
            <person name="Spirin V."/>
            <person name="Szebenyi C."/>
            <person name="Tomsovsky M."/>
            <person name="Tulloss R.E."/>
            <person name="Uehling J."/>
            <person name="Grigoriev I.V."/>
            <person name="Vagvolgyi C."/>
            <person name="Papp T."/>
            <person name="Martin F.M."/>
            <person name="Miettinen O."/>
            <person name="Hibbett D.S."/>
            <person name="Nagy L.G."/>
        </authorList>
    </citation>
    <scope>NUCLEOTIDE SEQUENCE [LARGE SCALE GENOMIC DNA]</scope>
    <source>
        <strain evidence="1 2">FP101781</strain>
    </source>
</reference>
<protein>
    <submittedName>
        <fullName evidence="1">Uncharacterized protein</fullName>
    </submittedName>
</protein>
<name>A0A4Y7T539_COPMI</name>
<organism evidence="1 2">
    <name type="scientific">Coprinellus micaceus</name>
    <name type="common">Glistening ink-cap mushroom</name>
    <name type="synonym">Coprinus micaceus</name>
    <dbReference type="NCBI Taxonomy" id="71717"/>
    <lineage>
        <taxon>Eukaryota</taxon>
        <taxon>Fungi</taxon>
        <taxon>Dikarya</taxon>
        <taxon>Basidiomycota</taxon>
        <taxon>Agaricomycotina</taxon>
        <taxon>Agaricomycetes</taxon>
        <taxon>Agaricomycetidae</taxon>
        <taxon>Agaricales</taxon>
        <taxon>Agaricineae</taxon>
        <taxon>Psathyrellaceae</taxon>
        <taxon>Coprinellus</taxon>
    </lineage>
</organism>
<gene>
    <name evidence="1" type="ORF">FA13DRAFT_1735160</name>
</gene>